<evidence type="ECO:0000256" key="5">
    <source>
        <dbReference type="ARBA" id="ARBA00022670"/>
    </source>
</evidence>
<evidence type="ECO:0000256" key="4">
    <source>
        <dbReference type="ARBA" id="ARBA00019897"/>
    </source>
</evidence>
<keyword evidence="6 14" id="KW-0812">Transmembrane</keyword>
<dbReference type="GO" id="GO:0006508">
    <property type="term" value="P:proteolysis"/>
    <property type="evidence" value="ECO:0007669"/>
    <property type="project" value="UniProtKB-KW"/>
</dbReference>
<evidence type="ECO:0000256" key="6">
    <source>
        <dbReference type="ARBA" id="ARBA00022692"/>
    </source>
</evidence>
<protein>
    <recommendedName>
        <fullName evidence="4">Zinc metalloprotease Rip1</fullName>
    </recommendedName>
    <alternativeName>
        <fullName evidence="12">S2P endopeptidase</fullName>
    </alternativeName>
    <alternativeName>
        <fullName evidence="13">Site-2-type intramembrane protease</fullName>
    </alternativeName>
</protein>
<keyword evidence="5" id="KW-0645">Protease</keyword>
<evidence type="ECO:0000256" key="1">
    <source>
        <dbReference type="ARBA" id="ARBA00001947"/>
    </source>
</evidence>
<sequence length="420" mass="44285">MAFSLGVLLFALGIGISIAAHEAGHMFIARRCGMRVRRYFIGFGPTLWSTTRQHASGPTEYGLKAIPVGGFCDIAGMTKLEELTDEEAPHAMYAKPWWQRVLVLSGGILVNIALTLLIVFAVAVGWGLPNLNATQPATVQSTTCVAPTQNPDGTLGDCAGPGPAEESGVRPGDTFTSLNGQAVADFPGFVAALNSAAAQHVAETGAKPGDSFQVPAQVRRGGGATVDLELRVALVERLTASQKKTTTGAVGITVDRVGDRIRHYNVLTAIPGAVGFTGQMTEKTAQGLASIPAKVPGVIQSIFGGQRDADSPMSVVGASRIGGELVEYEQWPSFLLTLASLNLFLAAFNVIPLPPLDGGHIAVVLWERVRDGWRRRRGLGPGGPVDYRKLMPLTYAASALLLVFGAIVIIADVVNPVRLF</sequence>
<dbReference type="PANTHER" id="PTHR42837">
    <property type="entry name" value="REGULATOR OF SIGMA-E PROTEASE RSEP"/>
    <property type="match status" value="1"/>
</dbReference>
<evidence type="ECO:0000256" key="2">
    <source>
        <dbReference type="ARBA" id="ARBA00004141"/>
    </source>
</evidence>
<gene>
    <name evidence="16" type="ORF">DLJ54_07630</name>
</gene>
<dbReference type="CDD" id="cd06163">
    <property type="entry name" value="S2P-M50_PDZ_RseP-like"/>
    <property type="match status" value="1"/>
</dbReference>
<keyword evidence="7" id="KW-0378">Hydrolase</keyword>
<keyword evidence="9 14" id="KW-1133">Transmembrane helix</keyword>
<dbReference type="SUPFAM" id="SSF50156">
    <property type="entry name" value="PDZ domain-like"/>
    <property type="match status" value="1"/>
</dbReference>
<reference evidence="16 17" key="1">
    <citation type="journal article" date="2018" name="Syst. Appl. Microbiol.">
        <title>Corynebacterium heidelbergense sp. nov., isolated from the preen glands of Egyptian geese (Alopochen aegyptiacus).</title>
        <authorList>
            <person name="Braun M.S."/>
            <person name="Wang E."/>
            <person name="Zimmermann S."/>
            <person name="Wink M."/>
        </authorList>
    </citation>
    <scope>NUCLEOTIDE SEQUENCE [LARGE SCALE GENOMIC DNA]</scope>
    <source>
        <strain evidence="16 17">647</strain>
    </source>
</reference>
<feature type="transmembrane region" description="Helical" evidence="14">
    <location>
        <begin position="393"/>
        <end position="414"/>
    </location>
</feature>
<dbReference type="GO" id="GO:0004222">
    <property type="term" value="F:metalloendopeptidase activity"/>
    <property type="evidence" value="ECO:0007669"/>
    <property type="project" value="InterPro"/>
</dbReference>
<evidence type="ECO:0000259" key="15">
    <source>
        <dbReference type="Pfam" id="PF02163"/>
    </source>
</evidence>
<keyword evidence="11 14" id="KW-0472">Membrane</keyword>
<keyword evidence="8" id="KW-0862">Zinc</keyword>
<evidence type="ECO:0000313" key="16">
    <source>
        <dbReference type="EMBL" id="RAV31585.1"/>
    </source>
</evidence>
<keyword evidence="10" id="KW-0482">Metalloprotease</keyword>
<evidence type="ECO:0000256" key="13">
    <source>
        <dbReference type="ARBA" id="ARBA00033476"/>
    </source>
</evidence>
<dbReference type="Proteomes" id="UP000251577">
    <property type="component" value="Unassembled WGS sequence"/>
</dbReference>
<dbReference type="InterPro" id="IPR036034">
    <property type="entry name" value="PDZ_sf"/>
</dbReference>
<dbReference type="EMBL" id="QHCV01000076">
    <property type="protein sequence ID" value="RAV31585.1"/>
    <property type="molecule type" value="Genomic_DNA"/>
</dbReference>
<evidence type="ECO:0000256" key="14">
    <source>
        <dbReference type="SAM" id="Phobius"/>
    </source>
</evidence>
<comment type="subcellular location">
    <subcellularLocation>
        <location evidence="2">Membrane</location>
        <topology evidence="2">Multi-pass membrane protein</topology>
    </subcellularLocation>
</comment>
<dbReference type="InterPro" id="IPR008915">
    <property type="entry name" value="Peptidase_M50"/>
</dbReference>
<accession>A0A364V4L4</accession>
<evidence type="ECO:0000256" key="11">
    <source>
        <dbReference type="ARBA" id="ARBA00023136"/>
    </source>
</evidence>
<dbReference type="RefSeq" id="WP_113631145.1">
    <property type="nucleotide sequence ID" value="NZ_QHCV01000076.1"/>
</dbReference>
<comment type="similarity">
    <text evidence="3">Belongs to the peptidase M50B family.</text>
</comment>
<keyword evidence="17" id="KW-1185">Reference proteome</keyword>
<dbReference type="InterPro" id="IPR004387">
    <property type="entry name" value="Pept_M50_Zn"/>
</dbReference>
<dbReference type="GO" id="GO:0016020">
    <property type="term" value="C:membrane"/>
    <property type="evidence" value="ECO:0007669"/>
    <property type="project" value="UniProtKB-SubCell"/>
</dbReference>
<dbReference type="Pfam" id="PF02163">
    <property type="entry name" value="Peptidase_M50"/>
    <property type="match status" value="1"/>
</dbReference>
<comment type="caution">
    <text evidence="16">The sequence shown here is derived from an EMBL/GenBank/DDBJ whole genome shotgun (WGS) entry which is preliminary data.</text>
</comment>
<evidence type="ECO:0000256" key="3">
    <source>
        <dbReference type="ARBA" id="ARBA00007931"/>
    </source>
</evidence>
<proteinExistence type="inferred from homology"/>
<dbReference type="AlphaFoldDB" id="A0A364V4L4"/>
<comment type="cofactor">
    <cofactor evidence="1">
        <name>Zn(2+)</name>
        <dbReference type="ChEBI" id="CHEBI:29105"/>
    </cofactor>
</comment>
<evidence type="ECO:0000256" key="12">
    <source>
        <dbReference type="ARBA" id="ARBA00032214"/>
    </source>
</evidence>
<feature type="transmembrane region" description="Helical" evidence="14">
    <location>
        <begin position="102"/>
        <end position="128"/>
    </location>
</feature>
<evidence type="ECO:0000256" key="10">
    <source>
        <dbReference type="ARBA" id="ARBA00023049"/>
    </source>
</evidence>
<dbReference type="Gene3D" id="2.30.42.10">
    <property type="match status" value="1"/>
</dbReference>
<evidence type="ECO:0000256" key="8">
    <source>
        <dbReference type="ARBA" id="ARBA00022833"/>
    </source>
</evidence>
<evidence type="ECO:0000313" key="17">
    <source>
        <dbReference type="Proteomes" id="UP000251577"/>
    </source>
</evidence>
<name>A0A364V4L4_9CORY</name>
<evidence type="ECO:0000256" key="7">
    <source>
        <dbReference type="ARBA" id="ARBA00022801"/>
    </source>
</evidence>
<evidence type="ECO:0000256" key="9">
    <source>
        <dbReference type="ARBA" id="ARBA00022989"/>
    </source>
</evidence>
<organism evidence="16 17">
    <name type="scientific">Corynebacterium heidelbergense</name>
    <dbReference type="NCBI Taxonomy" id="2055947"/>
    <lineage>
        <taxon>Bacteria</taxon>
        <taxon>Bacillati</taxon>
        <taxon>Actinomycetota</taxon>
        <taxon>Actinomycetes</taxon>
        <taxon>Mycobacteriales</taxon>
        <taxon>Corynebacteriaceae</taxon>
        <taxon>Corynebacterium</taxon>
    </lineage>
</organism>
<dbReference type="PANTHER" id="PTHR42837:SF2">
    <property type="entry name" value="MEMBRANE METALLOPROTEASE ARASP2, CHLOROPLASTIC-RELATED"/>
    <property type="match status" value="1"/>
</dbReference>
<feature type="domain" description="Peptidase M50" evidence="15">
    <location>
        <begin position="10"/>
        <end position="371"/>
    </location>
</feature>